<keyword evidence="6 9" id="KW-0479">Metal-binding</keyword>
<dbReference type="GO" id="GO:0046654">
    <property type="term" value="P:tetrahydrofolate biosynthetic process"/>
    <property type="evidence" value="ECO:0007669"/>
    <property type="project" value="UniProtKB-UniPathway"/>
</dbReference>
<dbReference type="eggNOG" id="COG0294">
    <property type="taxonomic scope" value="Bacteria"/>
</dbReference>
<evidence type="ECO:0000259" key="10">
    <source>
        <dbReference type="PROSITE" id="PS50972"/>
    </source>
</evidence>
<dbReference type="STRING" id="401053.AciPR4_0284"/>
<dbReference type="GO" id="GO:0046872">
    <property type="term" value="F:metal ion binding"/>
    <property type="evidence" value="ECO:0007669"/>
    <property type="project" value="UniProtKB-KW"/>
</dbReference>
<evidence type="ECO:0000256" key="9">
    <source>
        <dbReference type="RuleBase" id="RU361205"/>
    </source>
</evidence>
<dbReference type="EMBL" id="CP002467">
    <property type="protein sequence ID" value="ADV81122.1"/>
    <property type="molecule type" value="Genomic_DNA"/>
</dbReference>
<comment type="function">
    <text evidence="9">Catalyzes the condensation of para-aminobenzoate (pABA) with 6-hydroxymethyl-7,8-dihydropterin diphosphate (DHPt-PP) to form 7,8-dihydropteroate (H2Pte), the immediate precursor of folate derivatives.</text>
</comment>
<evidence type="ECO:0000256" key="4">
    <source>
        <dbReference type="ARBA" id="ARBA00012458"/>
    </source>
</evidence>
<evidence type="ECO:0000313" key="12">
    <source>
        <dbReference type="Proteomes" id="UP000006844"/>
    </source>
</evidence>
<dbReference type="PROSITE" id="PS00793">
    <property type="entry name" value="DHPS_2"/>
    <property type="match status" value="1"/>
</dbReference>
<dbReference type="AlphaFoldDB" id="E8V0Q9"/>
<dbReference type="Gene3D" id="3.20.20.20">
    <property type="entry name" value="Dihydropteroate synthase-like"/>
    <property type="match status" value="1"/>
</dbReference>
<evidence type="ECO:0000256" key="2">
    <source>
        <dbReference type="ARBA" id="ARBA00001946"/>
    </source>
</evidence>
<evidence type="ECO:0000256" key="1">
    <source>
        <dbReference type="ARBA" id="ARBA00000012"/>
    </source>
</evidence>
<sequence>MSFLTHPRPEKEWRIGSRTLFLGSRTLLMGIVNLTPDSFSDGGQFSTTQTAIDHALRLLDEGAEILDLGAESTRPGATLDLAAEDEQQRLAPVLEGILRARPDCVLSVDTFRASTARFAVERGALIVNDVSGLTWDCEMAQTLATLSCGAILMHTRGLPLEWKSQKQLAPTEVMPTVTDGLTSILANAEQADISLDRIVLDPGFGFGKRAEENLTLLAHFGELHRFGRPLLVGLSRKGFLAPHLAPRDRVPATVAANTAAILAGAHILRVHDVAAARQASDLADSLLAQTIAF</sequence>
<dbReference type="PROSITE" id="PS00792">
    <property type="entry name" value="DHPS_1"/>
    <property type="match status" value="1"/>
</dbReference>
<dbReference type="EC" id="2.5.1.15" evidence="4 9"/>
<dbReference type="PANTHER" id="PTHR20941">
    <property type="entry name" value="FOLATE SYNTHESIS PROTEINS"/>
    <property type="match status" value="1"/>
</dbReference>
<name>E8V0Q9_TERSS</name>
<dbReference type="CDD" id="cd00739">
    <property type="entry name" value="DHPS"/>
    <property type="match status" value="1"/>
</dbReference>
<dbReference type="GO" id="GO:0004156">
    <property type="term" value="F:dihydropteroate synthase activity"/>
    <property type="evidence" value="ECO:0007669"/>
    <property type="project" value="UniProtKB-EC"/>
</dbReference>
<dbReference type="InterPro" id="IPR011005">
    <property type="entry name" value="Dihydropteroate_synth-like_sf"/>
</dbReference>
<comment type="similarity">
    <text evidence="9">Belongs to the DHPS family.</text>
</comment>
<comment type="catalytic activity">
    <reaction evidence="1">
        <text>(7,8-dihydropterin-6-yl)methyl diphosphate + 4-aminobenzoate = 7,8-dihydropteroate + diphosphate</text>
        <dbReference type="Rhea" id="RHEA:19949"/>
        <dbReference type="ChEBI" id="CHEBI:17836"/>
        <dbReference type="ChEBI" id="CHEBI:17839"/>
        <dbReference type="ChEBI" id="CHEBI:33019"/>
        <dbReference type="ChEBI" id="CHEBI:72950"/>
        <dbReference type="EC" id="2.5.1.15"/>
    </reaction>
</comment>
<protein>
    <recommendedName>
        <fullName evidence="4 9">Dihydropteroate synthase</fullName>
        <shortName evidence="9">DHPS</shortName>
        <ecNumber evidence="4 9">2.5.1.15</ecNumber>
    </recommendedName>
    <alternativeName>
        <fullName evidence="9">Dihydropteroate pyrophosphorylase</fullName>
    </alternativeName>
</protein>
<accession>E8V0Q9</accession>
<evidence type="ECO:0000256" key="3">
    <source>
        <dbReference type="ARBA" id="ARBA00004763"/>
    </source>
</evidence>
<feature type="domain" description="Pterin-binding" evidence="10">
    <location>
        <begin position="26"/>
        <end position="281"/>
    </location>
</feature>
<comment type="cofactor">
    <cofactor evidence="2 9">
        <name>Mg(2+)</name>
        <dbReference type="ChEBI" id="CHEBI:18420"/>
    </cofactor>
</comment>
<evidence type="ECO:0000256" key="5">
    <source>
        <dbReference type="ARBA" id="ARBA00022679"/>
    </source>
</evidence>
<keyword evidence="7 9" id="KW-0460">Magnesium</keyword>
<dbReference type="KEGG" id="tsa:AciPR4_0284"/>
<keyword evidence="8 9" id="KW-0289">Folate biosynthesis</keyword>
<evidence type="ECO:0000313" key="11">
    <source>
        <dbReference type="EMBL" id="ADV81122.1"/>
    </source>
</evidence>
<dbReference type="SUPFAM" id="SSF51717">
    <property type="entry name" value="Dihydropteroate synthetase-like"/>
    <property type="match status" value="1"/>
</dbReference>
<dbReference type="InterPro" id="IPR000489">
    <property type="entry name" value="Pterin-binding_dom"/>
</dbReference>
<dbReference type="InterPro" id="IPR045031">
    <property type="entry name" value="DHP_synth-like"/>
</dbReference>
<dbReference type="GO" id="GO:0046656">
    <property type="term" value="P:folic acid biosynthetic process"/>
    <property type="evidence" value="ECO:0007669"/>
    <property type="project" value="UniProtKB-KW"/>
</dbReference>
<dbReference type="UniPathway" id="UPA00077">
    <property type="reaction ID" value="UER00156"/>
</dbReference>
<dbReference type="Proteomes" id="UP000006844">
    <property type="component" value="Chromosome"/>
</dbReference>
<dbReference type="HOGENOM" id="CLU_008023_0_2_0"/>
<dbReference type="PROSITE" id="PS50972">
    <property type="entry name" value="PTERIN_BINDING"/>
    <property type="match status" value="1"/>
</dbReference>
<evidence type="ECO:0000256" key="6">
    <source>
        <dbReference type="ARBA" id="ARBA00022723"/>
    </source>
</evidence>
<dbReference type="Pfam" id="PF00809">
    <property type="entry name" value="Pterin_bind"/>
    <property type="match status" value="1"/>
</dbReference>
<reference evidence="11 12" key="1">
    <citation type="journal article" date="2012" name="Stand. Genomic Sci.">
        <title>Complete genome sequence of Terriglobus saanensis type strain SP1PR4(T), an Acidobacteria from tundra soil.</title>
        <authorList>
            <person name="Rawat S.R."/>
            <person name="Mannisto M.K."/>
            <person name="Starovoytov V."/>
            <person name="Goodwin L."/>
            <person name="Nolan M."/>
            <person name="Hauser L."/>
            <person name="Land M."/>
            <person name="Davenport K.W."/>
            <person name="Woyke T."/>
            <person name="Haggblom M.M."/>
        </authorList>
    </citation>
    <scope>NUCLEOTIDE SEQUENCE</scope>
    <source>
        <strain evidence="12">ATCC BAA-1853 / DSM 23119 / SP1PR4</strain>
    </source>
</reference>
<dbReference type="GO" id="GO:0005829">
    <property type="term" value="C:cytosol"/>
    <property type="evidence" value="ECO:0007669"/>
    <property type="project" value="TreeGrafter"/>
</dbReference>
<keyword evidence="5 9" id="KW-0808">Transferase</keyword>
<comment type="pathway">
    <text evidence="3 9">Cofactor biosynthesis; tetrahydrofolate biosynthesis; 7,8-dihydrofolate from 2-amino-4-hydroxy-6-hydroxymethyl-7,8-dihydropteridine diphosphate and 4-aminobenzoate: step 1/2.</text>
</comment>
<evidence type="ECO:0000256" key="7">
    <source>
        <dbReference type="ARBA" id="ARBA00022842"/>
    </source>
</evidence>
<dbReference type="NCBIfam" id="TIGR01496">
    <property type="entry name" value="DHPS"/>
    <property type="match status" value="1"/>
</dbReference>
<proteinExistence type="inferred from homology"/>
<keyword evidence="12" id="KW-1185">Reference proteome</keyword>
<organism evidence="11 12">
    <name type="scientific">Terriglobus saanensis (strain ATCC BAA-1853 / DSM 23119 / SP1PR4)</name>
    <dbReference type="NCBI Taxonomy" id="401053"/>
    <lineage>
        <taxon>Bacteria</taxon>
        <taxon>Pseudomonadati</taxon>
        <taxon>Acidobacteriota</taxon>
        <taxon>Terriglobia</taxon>
        <taxon>Terriglobales</taxon>
        <taxon>Acidobacteriaceae</taxon>
        <taxon>Terriglobus</taxon>
    </lineage>
</organism>
<gene>
    <name evidence="11" type="ordered locus">AciPR4_0284</name>
</gene>
<dbReference type="RefSeq" id="WP_013566855.1">
    <property type="nucleotide sequence ID" value="NC_014963.1"/>
</dbReference>
<evidence type="ECO:0000256" key="8">
    <source>
        <dbReference type="ARBA" id="ARBA00022909"/>
    </source>
</evidence>
<dbReference type="PANTHER" id="PTHR20941:SF1">
    <property type="entry name" value="FOLIC ACID SYNTHESIS PROTEIN FOL1"/>
    <property type="match status" value="1"/>
</dbReference>
<dbReference type="InterPro" id="IPR006390">
    <property type="entry name" value="DHP_synth_dom"/>
</dbReference>